<feature type="domain" description="L,D-TPase catalytic" evidence="9">
    <location>
        <begin position="34"/>
        <end position="165"/>
    </location>
</feature>
<evidence type="ECO:0000256" key="2">
    <source>
        <dbReference type="ARBA" id="ARBA00005992"/>
    </source>
</evidence>
<dbReference type="Pfam" id="PF03734">
    <property type="entry name" value="YkuD"/>
    <property type="match status" value="1"/>
</dbReference>
<evidence type="ECO:0000256" key="5">
    <source>
        <dbReference type="ARBA" id="ARBA00022984"/>
    </source>
</evidence>
<keyword evidence="4 7" id="KW-0133">Cell shape</keyword>
<evidence type="ECO:0000256" key="3">
    <source>
        <dbReference type="ARBA" id="ARBA00022679"/>
    </source>
</evidence>
<dbReference type="Proteomes" id="UP000198599">
    <property type="component" value="Unassembled WGS sequence"/>
</dbReference>
<reference evidence="11" key="1">
    <citation type="submission" date="2016-10" db="EMBL/GenBank/DDBJ databases">
        <authorList>
            <person name="Varghese N."/>
            <person name="Submissions S."/>
        </authorList>
    </citation>
    <scope>NUCLEOTIDE SEQUENCE [LARGE SCALE GENOMIC DNA]</scope>
    <source>
        <strain evidence="11">DSM 28463</strain>
    </source>
</reference>
<dbReference type="GO" id="GO:0071555">
    <property type="term" value="P:cell wall organization"/>
    <property type="evidence" value="ECO:0007669"/>
    <property type="project" value="UniProtKB-UniRule"/>
</dbReference>
<proteinExistence type="inferred from homology"/>
<dbReference type="AlphaFoldDB" id="A0A1I4YUD2"/>
<keyword evidence="6 7" id="KW-0961">Cell wall biogenesis/degradation</keyword>
<dbReference type="GO" id="GO:0008360">
    <property type="term" value="P:regulation of cell shape"/>
    <property type="evidence" value="ECO:0007669"/>
    <property type="project" value="UniProtKB-UniRule"/>
</dbReference>
<dbReference type="PROSITE" id="PS52029">
    <property type="entry name" value="LD_TPASE"/>
    <property type="match status" value="1"/>
</dbReference>
<evidence type="ECO:0000256" key="1">
    <source>
        <dbReference type="ARBA" id="ARBA00004752"/>
    </source>
</evidence>
<dbReference type="Gene3D" id="2.40.440.10">
    <property type="entry name" value="L,D-transpeptidase catalytic domain-like"/>
    <property type="match status" value="1"/>
</dbReference>
<keyword evidence="3" id="KW-0808">Transferase</keyword>
<keyword evidence="8" id="KW-0732">Signal</keyword>
<feature type="active site" description="Proton donor/acceptor" evidence="7">
    <location>
        <position position="124"/>
    </location>
</feature>
<dbReference type="GO" id="GO:0016740">
    <property type="term" value="F:transferase activity"/>
    <property type="evidence" value="ECO:0007669"/>
    <property type="project" value="UniProtKB-KW"/>
</dbReference>
<evidence type="ECO:0000259" key="9">
    <source>
        <dbReference type="PROSITE" id="PS52029"/>
    </source>
</evidence>
<dbReference type="SUPFAM" id="SSF141523">
    <property type="entry name" value="L,D-transpeptidase catalytic domain-like"/>
    <property type="match status" value="1"/>
</dbReference>
<sequence>MKPIRFLLLMASLMALVACGGPSKFKTYNGPEVTRIIINKGDREMFLLHHDRVLKSYEVDLGFAPEGHKEFEGDGKTPEGDYTVDRRNPNSSFHLSLGISYPNEQDIAFAEVAGKSPGGDIFIHGEPNKLGIFGPDWTAGCISVKNGEIESIYAMVRDGTPVTINP</sequence>
<dbReference type="PROSITE" id="PS51257">
    <property type="entry name" value="PROKAR_LIPOPROTEIN"/>
    <property type="match status" value="1"/>
</dbReference>
<feature type="chain" id="PRO_5011710828" evidence="8">
    <location>
        <begin position="21"/>
        <end position="166"/>
    </location>
</feature>
<dbReference type="InterPro" id="IPR038063">
    <property type="entry name" value="Transpep_catalytic_dom"/>
</dbReference>
<dbReference type="CDD" id="cd16913">
    <property type="entry name" value="YkuD_like"/>
    <property type="match status" value="1"/>
</dbReference>
<name>A0A1I4YUD2_9RHOB</name>
<dbReference type="UniPathway" id="UPA00219"/>
<evidence type="ECO:0000256" key="7">
    <source>
        <dbReference type="PROSITE-ProRule" id="PRU01373"/>
    </source>
</evidence>
<dbReference type="PANTHER" id="PTHR36699">
    <property type="entry name" value="LD-TRANSPEPTIDASE"/>
    <property type="match status" value="1"/>
</dbReference>
<evidence type="ECO:0000256" key="4">
    <source>
        <dbReference type="ARBA" id="ARBA00022960"/>
    </source>
</evidence>
<protein>
    <submittedName>
        <fullName evidence="10">L,D-transpeptidase catalytic domain</fullName>
    </submittedName>
</protein>
<keyword evidence="11" id="KW-1185">Reference proteome</keyword>
<keyword evidence="5 7" id="KW-0573">Peptidoglycan synthesis</keyword>
<accession>A0A1I4YUD2</accession>
<dbReference type="EMBL" id="FOVP01000002">
    <property type="protein sequence ID" value="SFN41634.1"/>
    <property type="molecule type" value="Genomic_DNA"/>
</dbReference>
<organism evidence="10 11">
    <name type="scientific">Roseovarius lutimaris</name>
    <dbReference type="NCBI Taxonomy" id="1005928"/>
    <lineage>
        <taxon>Bacteria</taxon>
        <taxon>Pseudomonadati</taxon>
        <taxon>Pseudomonadota</taxon>
        <taxon>Alphaproteobacteria</taxon>
        <taxon>Rhodobacterales</taxon>
        <taxon>Roseobacteraceae</taxon>
        <taxon>Roseovarius</taxon>
    </lineage>
</organism>
<dbReference type="PANTHER" id="PTHR36699:SF1">
    <property type="entry name" value="L,D-TRANSPEPTIDASE YAFK-RELATED"/>
    <property type="match status" value="1"/>
</dbReference>
<dbReference type="GO" id="GO:0009252">
    <property type="term" value="P:peptidoglycan biosynthetic process"/>
    <property type="evidence" value="ECO:0007669"/>
    <property type="project" value="UniProtKB-UniPathway"/>
</dbReference>
<feature type="active site" description="Nucleophile" evidence="7">
    <location>
        <position position="141"/>
    </location>
</feature>
<comment type="similarity">
    <text evidence="2">Belongs to the YkuD family.</text>
</comment>
<evidence type="ECO:0000256" key="6">
    <source>
        <dbReference type="ARBA" id="ARBA00023316"/>
    </source>
</evidence>
<dbReference type="InterPro" id="IPR005490">
    <property type="entry name" value="LD_TPept_cat_dom"/>
</dbReference>
<dbReference type="GO" id="GO:0004180">
    <property type="term" value="F:carboxypeptidase activity"/>
    <property type="evidence" value="ECO:0007669"/>
    <property type="project" value="UniProtKB-ARBA"/>
</dbReference>
<dbReference type="STRING" id="1005928.SAMN04487859_10277"/>
<comment type="pathway">
    <text evidence="1 7">Cell wall biogenesis; peptidoglycan biosynthesis.</text>
</comment>
<dbReference type="RefSeq" id="WP_092833789.1">
    <property type="nucleotide sequence ID" value="NZ_FOVP01000002.1"/>
</dbReference>
<gene>
    <name evidence="10" type="ORF">SAMN04487859_10277</name>
</gene>
<evidence type="ECO:0000313" key="11">
    <source>
        <dbReference type="Proteomes" id="UP000198599"/>
    </source>
</evidence>
<evidence type="ECO:0000256" key="8">
    <source>
        <dbReference type="SAM" id="SignalP"/>
    </source>
</evidence>
<dbReference type="OrthoDB" id="9809748at2"/>
<evidence type="ECO:0000313" key="10">
    <source>
        <dbReference type="EMBL" id="SFN41634.1"/>
    </source>
</evidence>
<feature type="signal peptide" evidence="8">
    <location>
        <begin position="1"/>
        <end position="20"/>
    </location>
</feature>